<keyword evidence="1" id="KW-0812">Transmembrane</keyword>
<protein>
    <submittedName>
        <fullName evidence="2">Uncharacterized protein</fullName>
    </submittedName>
</protein>
<proteinExistence type="predicted"/>
<feature type="transmembrane region" description="Helical" evidence="1">
    <location>
        <begin position="52"/>
        <end position="71"/>
    </location>
</feature>
<dbReference type="Proteomes" id="UP001415857">
    <property type="component" value="Unassembled WGS sequence"/>
</dbReference>
<accession>A0AAP0WP68</accession>
<feature type="transmembrane region" description="Helical" evidence="1">
    <location>
        <begin position="20"/>
        <end position="40"/>
    </location>
</feature>
<keyword evidence="1" id="KW-0472">Membrane</keyword>
<comment type="caution">
    <text evidence="2">The sequence shown here is derived from an EMBL/GenBank/DDBJ whole genome shotgun (WGS) entry which is preliminary data.</text>
</comment>
<name>A0AAP0WP68_LIQFO</name>
<keyword evidence="3" id="KW-1185">Reference proteome</keyword>
<organism evidence="2 3">
    <name type="scientific">Liquidambar formosana</name>
    <name type="common">Formosan gum</name>
    <dbReference type="NCBI Taxonomy" id="63359"/>
    <lineage>
        <taxon>Eukaryota</taxon>
        <taxon>Viridiplantae</taxon>
        <taxon>Streptophyta</taxon>
        <taxon>Embryophyta</taxon>
        <taxon>Tracheophyta</taxon>
        <taxon>Spermatophyta</taxon>
        <taxon>Magnoliopsida</taxon>
        <taxon>eudicotyledons</taxon>
        <taxon>Gunneridae</taxon>
        <taxon>Pentapetalae</taxon>
        <taxon>Saxifragales</taxon>
        <taxon>Altingiaceae</taxon>
        <taxon>Liquidambar</taxon>
    </lineage>
</organism>
<keyword evidence="1" id="KW-1133">Transmembrane helix</keyword>
<evidence type="ECO:0000313" key="3">
    <source>
        <dbReference type="Proteomes" id="UP001415857"/>
    </source>
</evidence>
<dbReference type="EMBL" id="JBBPBK010000011">
    <property type="protein sequence ID" value="KAK9275527.1"/>
    <property type="molecule type" value="Genomic_DNA"/>
</dbReference>
<reference evidence="2 3" key="1">
    <citation type="journal article" date="2024" name="Plant J.">
        <title>Genome sequences and population genomics reveal climatic adaptation and genomic divergence between two closely related sweetgum species.</title>
        <authorList>
            <person name="Xu W.Q."/>
            <person name="Ren C.Q."/>
            <person name="Zhang X.Y."/>
            <person name="Comes H.P."/>
            <person name="Liu X.H."/>
            <person name="Li Y.G."/>
            <person name="Kettle C.J."/>
            <person name="Jalonen R."/>
            <person name="Gaisberger H."/>
            <person name="Ma Y.Z."/>
            <person name="Qiu Y.X."/>
        </authorList>
    </citation>
    <scope>NUCLEOTIDE SEQUENCE [LARGE SCALE GENOMIC DNA]</scope>
    <source>
        <strain evidence="2">Hangzhou</strain>
    </source>
</reference>
<gene>
    <name evidence="2" type="ORF">L1049_022794</name>
</gene>
<evidence type="ECO:0000313" key="2">
    <source>
        <dbReference type="EMBL" id="KAK9275527.1"/>
    </source>
</evidence>
<evidence type="ECO:0000256" key="1">
    <source>
        <dbReference type="SAM" id="Phobius"/>
    </source>
</evidence>
<sequence length="110" mass="12445">MKLNGAKASSNDGGSCFKTVPPINSFSIFSFYYYYYYYYYFGLNTNSFDMPILSGILIVLAGNPGISHGWWNTNSFDMPTLSRILVICAGISHGSLKEFSKFCQQKRRMS</sequence>
<dbReference type="AlphaFoldDB" id="A0AAP0WP68"/>